<gene>
    <name evidence="2" type="ORF">NRB56_33700</name>
</gene>
<dbReference type="PANTHER" id="PTHR35585">
    <property type="entry name" value="HHE DOMAIN PROTEIN (AFU_ORTHOLOGUE AFUA_4G00730)"/>
    <property type="match status" value="1"/>
</dbReference>
<evidence type="ECO:0000313" key="3">
    <source>
        <dbReference type="Proteomes" id="UP000431401"/>
    </source>
</evidence>
<comment type="caution">
    <text evidence="2">The sequence shown here is derived from an EMBL/GenBank/DDBJ whole genome shotgun (WGS) entry which is preliminary data.</text>
</comment>
<dbReference type="EMBL" id="WEGI01000007">
    <property type="protein sequence ID" value="MQY27787.1"/>
    <property type="molecule type" value="Genomic_DNA"/>
</dbReference>
<dbReference type="RefSeq" id="WP_153343239.1">
    <property type="nucleotide sequence ID" value="NZ_WEGI01000007.1"/>
</dbReference>
<dbReference type="Gene3D" id="1.20.120.520">
    <property type="entry name" value="nmb1532 protein domain like"/>
    <property type="match status" value="1"/>
</dbReference>
<reference evidence="2 3" key="1">
    <citation type="submission" date="2019-10" db="EMBL/GenBank/DDBJ databases">
        <title>Nocardia macrotermitis sp. nov. and Nocardia aurantia sp. nov., isolated from the gut of fungus growing-termite Macrotermes natalensis.</title>
        <authorList>
            <person name="Benndorf R."/>
            <person name="Schwitalla J."/>
            <person name="Martin K."/>
            <person name="De Beer W."/>
            <person name="Kaster A.-K."/>
            <person name="Vollmers J."/>
            <person name="Poulsen M."/>
            <person name="Beemelmanns C."/>
        </authorList>
    </citation>
    <scope>NUCLEOTIDE SEQUENCE [LARGE SCALE GENOMIC DNA]</scope>
    <source>
        <strain evidence="2 3">RB56</strain>
    </source>
</reference>
<organism evidence="2 3">
    <name type="scientific">Nocardia aurantia</name>
    <dbReference type="NCBI Taxonomy" id="2585199"/>
    <lineage>
        <taxon>Bacteria</taxon>
        <taxon>Bacillati</taxon>
        <taxon>Actinomycetota</taxon>
        <taxon>Actinomycetes</taxon>
        <taxon>Mycobacteriales</taxon>
        <taxon>Nocardiaceae</taxon>
        <taxon>Nocardia</taxon>
    </lineage>
</organism>
<evidence type="ECO:0000313" key="2">
    <source>
        <dbReference type="EMBL" id="MQY27787.1"/>
    </source>
</evidence>
<name>A0A7K0DQI4_9NOCA</name>
<sequence>MTISADTDVVDLLLRQHRQVEDLLEQIPAARGKAKQERFRELVRLLAIHESAEEQFVHPAARRTTAGHAVVDRRLAEEKAAKHVLAELHDLGVDHADFDEKFGAFANSVRAHAENEENEEFPALRAANSPEELHRMAERVEMAEKLAPTRPHPNAGESATANLLTGPPLAVFDRIRDALRHS</sequence>
<dbReference type="Pfam" id="PF01814">
    <property type="entry name" value="Hemerythrin"/>
    <property type="match status" value="1"/>
</dbReference>
<dbReference type="OrthoDB" id="3212362at2"/>
<dbReference type="Proteomes" id="UP000431401">
    <property type="component" value="Unassembled WGS sequence"/>
</dbReference>
<dbReference type="PANTHER" id="PTHR35585:SF1">
    <property type="entry name" value="HHE DOMAIN PROTEIN (AFU_ORTHOLOGUE AFUA_4G00730)"/>
    <property type="match status" value="1"/>
</dbReference>
<proteinExistence type="predicted"/>
<protein>
    <recommendedName>
        <fullName evidence="1">Hemerythrin-like domain-containing protein</fullName>
    </recommendedName>
</protein>
<evidence type="ECO:0000259" key="1">
    <source>
        <dbReference type="Pfam" id="PF01814"/>
    </source>
</evidence>
<feature type="domain" description="Hemerythrin-like" evidence="1">
    <location>
        <begin position="9"/>
        <end position="124"/>
    </location>
</feature>
<keyword evidence="3" id="KW-1185">Reference proteome</keyword>
<dbReference type="InterPro" id="IPR012312">
    <property type="entry name" value="Hemerythrin-like"/>
</dbReference>
<accession>A0A7K0DQI4</accession>
<dbReference type="AlphaFoldDB" id="A0A7K0DQI4"/>